<dbReference type="Proteomes" id="UP001232156">
    <property type="component" value="Unassembled WGS sequence"/>
</dbReference>
<sequence length="160" mass="19489">MSSHPHWLPPLWPMSPWSEEVMEALYALFRRDFIGNPALYQGYRVWFFPELDRGKELIFWHLVEREDPPRSGNRLPDFRRCERLPWARAMLDNVGAPEVKAWDYEEGNGDVRTYLWLEALDYVIVMKRYPDGQRRLITAYWVDYESKRRTLRNKWRRRLG</sequence>
<dbReference type="RefSeq" id="WP_347286252.1">
    <property type="nucleotide sequence ID" value="NZ_JAUZQE010000002.1"/>
</dbReference>
<protein>
    <recommendedName>
        <fullName evidence="3">Phage P1-related protein</fullName>
    </recommendedName>
</protein>
<gene>
    <name evidence="1" type="ORF">Q8947_01295</name>
</gene>
<evidence type="ECO:0000313" key="1">
    <source>
        <dbReference type="EMBL" id="MDR4124619.1"/>
    </source>
</evidence>
<dbReference type="EMBL" id="JAUZQE010000002">
    <property type="protein sequence ID" value="MDR4124619.1"/>
    <property type="molecule type" value="Genomic_DNA"/>
</dbReference>
<name>A0ABU1D2H0_9BURK</name>
<reference evidence="1 2" key="1">
    <citation type="submission" date="2023-08" db="EMBL/GenBank/DDBJ databases">
        <title>Alcaligenaceae gen. nov., a novel taxon isolated from the sludge of Yixing Pesticide Factory.</title>
        <authorList>
            <person name="Ruan L."/>
        </authorList>
    </citation>
    <scope>NUCLEOTIDE SEQUENCE [LARGE SCALE GENOMIC DNA]</scope>
    <source>
        <strain evidence="1 2">LG-2</strain>
    </source>
</reference>
<accession>A0ABU1D2H0</accession>
<evidence type="ECO:0000313" key="2">
    <source>
        <dbReference type="Proteomes" id="UP001232156"/>
    </source>
</evidence>
<proteinExistence type="predicted"/>
<comment type="caution">
    <text evidence="1">The sequence shown here is derived from an EMBL/GenBank/DDBJ whole genome shotgun (WGS) entry which is preliminary data.</text>
</comment>
<evidence type="ECO:0008006" key="3">
    <source>
        <dbReference type="Google" id="ProtNLM"/>
    </source>
</evidence>
<organism evidence="1 2">
    <name type="scientific">Yanghanlia caeni</name>
    <dbReference type="NCBI Taxonomy" id="3064283"/>
    <lineage>
        <taxon>Bacteria</taxon>
        <taxon>Pseudomonadati</taxon>
        <taxon>Pseudomonadota</taxon>
        <taxon>Betaproteobacteria</taxon>
        <taxon>Burkholderiales</taxon>
        <taxon>Alcaligenaceae</taxon>
        <taxon>Yanghanlia</taxon>
    </lineage>
</organism>
<keyword evidence="2" id="KW-1185">Reference proteome</keyword>